<dbReference type="Pfam" id="PF01326">
    <property type="entry name" value="PPDK_N"/>
    <property type="match status" value="1"/>
</dbReference>
<keyword evidence="3" id="KW-0418">Kinase</keyword>
<dbReference type="GO" id="GO:0016301">
    <property type="term" value="F:kinase activity"/>
    <property type="evidence" value="ECO:0007669"/>
    <property type="project" value="UniProtKB-KW"/>
</dbReference>
<evidence type="ECO:0000259" key="2">
    <source>
        <dbReference type="Pfam" id="PF01326"/>
    </source>
</evidence>
<dbReference type="Gene3D" id="3.30.470.20">
    <property type="entry name" value="ATP-grasp fold, B domain"/>
    <property type="match status" value="1"/>
</dbReference>
<keyword evidence="4" id="KW-1185">Reference proteome</keyword>
<dbReference type="Pfam" id="PF00391">
    <property type="entry name" value="PEP-utilizers"/>
    <property type="match status" value="1"/>
</dbReference>
<dbReference type="InterPro" id="IPR051549">
    <property type="entry name" value="PEP_Utilizing_Enz"/>
</dbReference>
<gene>
    <name evidence="3" type="ORF">Cflav_PD4888</name>
</gene>
<organism evidence="3 4">
    <name type="scientific">Pedosphaera parvula (strain Ellin514)</name>
    <dbReference type="NCBI Taxonomy" id="320771"/>
    <lineage>
        <taxon>Bacteria</taxon>
        <taxon>Pseudomonadati</taxon>
        <taxon>Verrucomicrobiota</taxon>
        <taxon>Pedosphaerae</taxon>
        <taxon>Pedosphaerales</taxon>
        <taxon>Pedosphaeraceae</taxon>
        <taxon>Pedosphaera</taxon>
    </lineage>
</organism>
<dbReference type="GO" id="GO:0005524">
    <property type="term" value="F:ATP binding"/>
    <property type="evidence" value="ECO:0007669"/>
    <property type="project" value="InterPro"/>
</dbReference>
<dbReference type="Gene3D" id="3.50.30.10">
    <property type="entry name" value="Phosphohistidine domain"/>
    <property type="match status" value="1"/>
</dbReference>
<proteinExistence type="predicted"/>
<sequence>MNYTLTIDDSLAAKPEFAGGKGSNLAILTQRGFPVPPCFVVSTQAYKDFISSQGDLMQRVNGFSFTIPARLRTESEELRCDLAKIPLPQQLVSEVHAQLAKFPVAQSFSVRSSSTLEDLAGAAFAGQHETFLNCSTPELILEKIKACFLSLWSDRAIAYRHQKHFDHAQAVMAVVVQQMIDCEVAGVGFSINPVTGDLSEMILNANFGLGESVVSGEGEVDQYIIDKSTRALRSAQIACKSRKVISSSSGIREVHLESEEAGKPCLNKTQLEQLAALLLQVEASYRFPQDIEWGFADETLYLMQSRPVTTIPPRWTRDESAERFPNALTPLTWDFVEHGFHRSLSFSFQLMGFPAYHGKWFEMHNHYIYGNQAIVELYCRRTPFSVRNVEELVAAIPAIRQEFRWVQELPSRWLRDLDQHLIRIGAFQSASLKDKSLREVWKHVLAVNEHGAEYFQPNIAISITHSTLHRLLQRLLAMNFDSETANSLFDRLMAFCETKTGIINKELFELASMVRSQPGLEVLLQQCSSQEVIANHTLQRFPEFNDRFQKFLHDHGHREMDFDAYSPTWIEMPWVVLDNIRLALQSPTTQSPTDKERDLKNRMLEAEIELYQKIPRDLHFFFAELIRLARLYTSLDDLEHYQTTRLTPLLRRGLREMGERLVRQGILSDSMDLFFARIEQISHAIDIDNETGWKEFSTLVRQQKAACLQDKACQPEWILGEKKQKETFEGVVLSGLAGSSGQAEGPVFIVLGPEDFARFPKGAVLVARTTNPTWTPLFYTAAAVITESGGPLSHGAVTAREMRIPAVMSVKQSLTHLKSGQHVRVDGTQGKVWLL</sequence>
<dbReference type="Gene3D" id="3.30.1490.20">
    <property type="entry name" value="ATP-grasp fold, A domain"/>
    <property type="match status" value="1"/>
</dbReference>
<dbReference type="SUPFAM" id="SSF56059">
    <property type="entry name" value="Glutathione synthetase ATP-binding domain-like"/>
    <property type="match status" value="1"/>
</dbReference>
<dbReference type="SUPFAM" id="SSF52009">
    <property type="entry name" value="Phosphohistidine domain"/>
    <property type="match status" value="1"/>
</dbReference>
<dbReference type="InterPro" id="IPR013815">
    <property type="entry name" value="ATP_grasp_subdomain_1"/>
</dbReference>
<name>B9XCQ7_PEDPL</name>
<dbReference type="Proteomes" id="UP000003688">
    <property type="component" value="Unassembled WGS sequence"/>
</dbReference>
<evidence type="ECO:0000313" key="3">
    <source>
        <dbReference type="EMBL" id="EEF62253.1"/>
    </source>
</evidence>
<dbReference type="RefSeq" id="WP_007413605.1">
    <property type="nucleotide sequence ID" value="NZ_ABOX02000005.1"/>
</dbReference>
<dbReference type="OrthoDB" id="9765468at2"/>
<feature type="domain" description="PEP-utilising enzyme mobile" evidence="1">
    <location>
        <begin position="759"/>
        <end position="830"/>
    </location>
</feature>
<keyword evidence="3" id="KW-0670">Pyruvate</keyword>
<dbReference type="PANTHER" id="PTHR43615:SF1">
    <property type="entry name" value="PPDK_N DOMAIN-CONTAINING PROTEIN"/>
    <property type="match status" value="1"/>
</dbReference>
<comment type="caution">
    <text evidence="3">The sequence shown here is derived from an EMBL/GenBank/DDBJ whole genome shotgun (WGS) entry which is preliminary data.</text>
</comment>
<dbReference type="InterPro" id="IPR002192">
    <property type="entry name" value="PPDK_AMP/ATP-bd"/>
</dbReference>
<feature type="domain" description="Pyruvate phosphate dikinase AMP/ATP-binding" evidence="2">
    <location>
        <begin position="17"/>
        <end position="313"/>
    </location>
</feature>
<accession>B9XCQ7</accession>
<reference evidence="3 4" key="1">
    <citation type="journal article" date="2011" name="J. Bacteriol.">
        <title>Genome sequence of 'Pedosphaera parvula' Ellin514, an aerobic Verrucomicrobial isolate from pasture soil.</title>
        <authorList>
            <person name="Kant R."/>
            <person name="van Passel M.W."/>
            <person name="Sangwan P."/>
            <person name="Palva A."/>
            <person name="Lucas S."/>
            <person name="Copeland A."/>
            <person name="Lapidus A."/>
            <person name="Glavina Del Rio T."/>
            <person name="Dalin E."/>
            <person name="Tice H."/>
            <person name="Bruce D."/>
            <person name="Goodwin L."/>
            <person name="Pitluck S."/>
            <person name="Chertkov O."/>
            <person name="Larimer F.W."/>
            <person name="Land M.L."/>
            <person name="Hauser L."/>
            <person name="Brettin T.S."/>
            <person name="Detter J.C."/>
            <person name="Han S."/>
            <person name="de Vos W.M."/>
            <person name="Janssen P.H."/>
            <person name="Smidt H."/>
        </authorList>
    </citation>
    <scope>NUCLEOTIDE SEQUENCE [LARGE SCALE GENOMIC DNA]</scope>
    <source>
        <strain evidence="3 4">Ellin514</strain>
    </source>
</reference>
<dbReference type="InterPro" id="IPR008279">
    <property type="entry name" value="PEP-util_enz_mobile_dom"/>
</dbReference>
<keyword evidence="3" id="KW-0808">Transferase</keyword>
<dbReference type="InterPro" id="IPR036637">
    <property type="entry name" value="Phosphohistidine_dom_sf"/>
</dbReference>
<protein>
    <submittedName>
        <fullName evidence="3">Pyruvate phosphate dikinase PEP/pyruvate-binding</fullName>
    </submittedName>
</protein>
<dbReference type="STRING" id="320771.Cflav_PD4888"/>
<dbReference type="PANTHER" id="PTHR43615">
    <property type="entry name" value="PHOSPHOENOLPYRUVATE SYNTHASE-RELATED"/>
    <property type="match status" value="1"/>
</dbReference>
<dbReference type="AlphaFoldDB" id="B9XCQ7"/>
<dbReference type="EMBL" id="ABOX02000005">
    <property type="protein sequence ID" value="EEF62253.1"/>
    <property type="molecule type" value="Genomic_DNA"/>
</dbReference>
<evidence type="ECO:0000313" key="4">
    <source>
        <dbReference type="Proteomes" id="UP000003688"/>
    </source>
</evidence>
<evidence type="ECO:0000259" key="1">
    <source>
        <dbReference type="Pfam" id="PF00391"/>
    </source>
</evidence>